<sequence length="513" mass="56537">MEKKQQHQLRWIRGNCIGKGSFGTVSLAESDGRLFAVKSVNPNSSIPFQHESLENEIRILKSLSSPYVVEYLGDDITHETATTSYRNLHMEYLPGGTIADLATQFGGKGLEERIVRSYTWCIVFALSYVHSRGIVHCDVKGRNVLVDSALGVAKLADFGSAKRVSIGDANSEDEGLILPRGSPLWMAPEVIRRERQGPEADVWSLGCTIIEMITGKPAWTDCGDAAATMFRICFSDELPEAPAQLSELGRDFLSKCLKREPSERWSCEQLLRHPFVSAGTITEPSPRCVLDWSSSEFCDDGDEDEVLQEEEEEAEIGNNCVSHDSVSNFEVSARERIRELATDRRVLWESDGWEVVRRPGSVCDRGRGGCGGGGGEGREGTSSEYSNLIENREERTGASSESGKLMSGGEEIEGTCSEYLNSIVSCFRVGGEWPCLVITCCGSSYSSSSSCGYRDGSSCQHGLQGEKMGFYFYSWCKLLLSLLSHIMKIQIPVNMIFIFGSSSENHNFTISLS</sequence>
<dbReference type="SUPFAM" id="SSF56112">
    <property type="entry name" value="Protein kinase-like (PK-like)"/>
    <property type="match status" value="1"/>
</dbReference>
<dbReference type="Pfam" id="PF00069">
    <property type="entry name" value="Pkinase"/>
    <property type="match status" value="1"/>
</dbReference>
<organism evidence="1 2">
    <name type="scientific">Nelumbo nucifera</name>
    <name type="common">Sacred lotus</name>
    <dbReference type="NCBI Taxonomy" id="4432"/>
    <lineage>
        <taxon>Eukaryota</taxon>
        <taxon>Viridiplantae</taxon>
        <taxon>Streptophyta</taxon>
        <taxon>Embryophyta</taxon>
        <taxon>Tracheophyta</taxon>
        <taxon>Spermatophyta</taxon>
        <taxon>Magnoliopsida</taxon>
        <taxon>Proteales</taxon>
        <taxon>Nelumbonaceae</taxon>
        <taxon>Nelumbo</taxon>
    </lineage>
</organism>
<dbReference type="KEGG" id="nnu:104602698"/>
<dbReference type="GO" id="GO:0007165">
    <property type="term" value="P:signal transduction"/>
    <property type="evidence" value="ECO:0000318"/>
    <property type="project" value="GO_Central"/>
</dbReference>
<name>A0A1U8AQ41_NELNU</name>
<dbReference type="InterPro" id="IPR008271">
    <property type="entry name" value="Ser/Thr_kinase_AS"/>
</dbReference>
<dbReference type="eggNOG" id="KOG0198">
    <property type="taxonomic scope" value="Eukaryota"/>
</dbReference>
<dbReference type="RefSeq" id="XP_010264778.1">
    <property type="nucleotide sequence ID" value="XM_010266476.2"/>
</dbReference>
<dbReference type="InterPro" id="IPR011009">
    <property type="entry name" value="Kinase-like_dom_sf"/>
</dbReference>
<reference evidence="2" key="1">
    <citation type="submission" date="2025-08" db="UniProtKB">
        <authorList>
            <consortium name="RefSeq"/>
        </authorList>
    </citation>
    <scope>IDENTIFICATION</scope>
</reference>
<dbReference type="InterPro" id="IPR052751">
    <property type="entry name" value="Plant_MAPKKK"/>
</dbReference>
<dbReference type="SMART" id="SM00220">
    <property type="entry name" value="S_TKc"/>
    <property type="match status" value="1"/>
</dbReference>
<dbReference type="AlphaFoldDB" id="A0A1U8AQ41"/>
<evidence type="ECO:0000313" key="1">
    <source>
        <dbReference type="Proteomes" id="UP000189703"/>
    </source>
</evidence>
<dbReference type="PROSITE" id="PS00107">
    <property type="entry name" value="PROTEIN_KINASE_ATP"/>
    <property type="match status" value="1"/>
</dbReference>
<dbReference type="PROSITE" id="PS50011">
    <property type="entry name" value="PROTEIN_KINASE_DOM"/>
    <property type="match status" value="1"/>
</dbReference>
<dbReference type="PROSITE" id="PS00108">
    <property type="entry name" value="PROTEIN_KINASE_ST"/>
    <property type="match status" value="1"/>
</dbReference>
<dbReference type="InterPro" id="IPR017441">
    <property type="entry name" value="Protein_kinase_ATP_BS"/>
</dbReference>
<dbReference type="Proteomes" id="UP000189703">
    <property type="component" value="Unplaced"/>
</dbReference>
<dbReference type="PANTHER" id="PTHR48011:SF7">
    <property type="entry name" value="F10K1.14 PROTEIN"/>
    <property type="match status" value="1"/>
</dbReference>
<dbReference type="OMA" id="EWLRGKC"/>
<dbReference type="GO" id="GO:0005524">
    <property type="term" value="F:ATP binding"/>
    <property type="evidence" value="ECO:0007669"/>
    <property type="project" value="UniProtKB-UniRule"/>
</dbReference>
<dbReference type="InterPro" id="IPR000719">
    <property type="entry name" value="Prot_kinase_dom"/>
</dbReference>
<dbReference type="STRING" id="4432.A0A1U8AQ41"/>
<dbReference type="FunFam" id="1.10.510.10:FF:001090">
    <property type="entry name" value="Serine threonine protein kinase putative"/>
    <property type="match status" value="1"/>
</dbReference>
<dbReference type="GeneID" id="104602698"/>
<dbReference type="GO" id="GO:0004672">
    <property type="term" value="F:protein kinase activity"/>
    <property type="evidence" value="ECO:0000318"/>
    <property type="project" value="GO_Central"/>
</dbReference>
<dbReference type="Gene3D" id="1.10.510.10">
    <property type="entry name" value="Transferase(Phosphotransferase) domain 1"/>
    <property type="match status" value="1"/>
</dbReference>
<dbReference type="CDD" id="cd06606">
    <property type="entry name" value="STKc_MAPKKK"/>
    <property type="match status" value="1"/>
</dbReference>
<keyword evidence="1" id="KW-1185">Reference proteome</keyword>
<gene>
    <name evidence="2" type="primary">LOC104602698</name>
</gene>
<accession>A0A1U8AQ41</accession>
<protein>
    <submittedName>
        <fullName evidence="2">Mitogen-activated protein kinase kinase kinase 2-like</fullName>
    </submittedName>
</protein>
<proteinExistence type="predicted"/>
<dbReference type="PANTHER" id="PTHR48011">
    <property type="entry name" value="CCR4-NOT TRANSCRIPTIONAL COMPLEX SUBUNIT CAF120-RELATED"/>
    <property type="match status" value="1"/>
</dbReference>
<dbReference type="FunCoup" id="A0A1U8AQ41">
    <property type="interactions" value="489"/>
</dbReference>
<evidence type="ECO:0000313" key="2">
    <source>
        <dbReference type="RefSeq" id="XP_010264778.1"/>
    </source>
</evidence>
<dbReference type="OrthoDB" id="275301at2759"/>